<dbReference type="SUPFAM" id="SSF143422">
    <property type="entry name" value="Transposase IS200-like"/>
    <property type="match status" value="1"/>
</dbReference>
<dbReference type="InterPro" id="IPR036515">
    <property type="entry name" value="Transposase_17_sf"/>
</dbReference>
<name>A0A1M6GSW9_9FIRM</name>
<dbReference type="AlphaFoldDB" id="A0A1M6GSW9"/>
<dbReference type="Proteomes" id="UP000184342">
    <property type="component" value="Unassembled WGS sequence"/>
</dbReference>
<dbReference type="GO" id="GO:0004803">
    <property type="term" value="F:transposase activity"/>
    <property type="evidence" value="ECO:0007669"/>
    <property type="project" value="InterPro"/>
</dbReference>
<dbReference type="EMBL" id="FQYT01000013">
    <property type="protein sequence ID" value="SHJ13026.1"/>
    <property type="molecule type" value="Genomic_DNA"/>
</dbReference>
<dbReference type="Pfam" id="PF01797">
    <property type="entry name" value="Y1_Tnp"/>
    <property type="match status" value="1"/>
</dbReference>
<keyword evidence="3" id="KW-1185">Reference proteome</keyword>
<dbReference type="GO" id="GO:0003677">
    <property type="term" value="F:DNA binding"/>
    <property type="evidence" value="ECO:0007669"/>
    <property type="project" value="InterPro"/>
</dbReference>
<dbReference type="InterPro" id="IPR002686">
    <property type="entry name" value="Transposase_17"/>
</dbReference>
<organism evidence="2 3">
    <name type="scientific">Parasporobacterium paucivorans DSM 15970</name>
    <dbReference type="NCBI Taxonomy" id="1122934"/>
    <lineage>
        <taxon>Bacteria</taxon>
        <taxon>Bacillati</taxon>
        <taxon>Bacillota</taxon>
        <taxon>Clostridia</taxon>
        <taxon>Lachnospirales</taxon>
        <taxon>Lachnospiraceae</taxon>
        <taxon>Parasporobacterium</taxon>
    </lineage>
</organism>
<sequence length="180" mass="21754">MSIARKPRIWYPGAKYHVVNRGNHSDDIFWEEEDYLEFLKILEITGEQHPFSLLSFCLMSNHIHLQLETKEEPIWEIMKAIKMDYTRYYNKKYSLSGHLFQGRYGSKIIEDVYYLLESNRYIHQNPVRAQMVSRPEEYPWSSYGIYVGMREWNFLQTQEILDCFKNGSRNLYREFIEKGV</sequence>
<feature type="domain" description="Transposase IS200-like" evidence="1">
    <location>
        <begin position="11"/>
        <end position="125"/>
    </location>
</feature>
<proteinExistence type="predicted"/>
<dbReference type="RefSeq" id="WP_242941659.1">
    <property type="nucleotide sequence ID" value="NZ_FQYT01000013.1"/>
</dbReference>
<dbReference type="Gene3D" id="3.30.70.1290">
    <property type="entry name" value="Transposase IS200-like"/>
    <property type="match status" value="1"/>
</dbReference>
<dbReference type="GO" id="GO:0006313">
    <property type="term" value="P:DNA transposition"/>
    <property type="evidence" value="ECO:0007669"/>
    <property type="project" value="InterPro"/>
</dbReference>
<evidence type="ECO:0000259" key="1">
    <source>
        <dbReference type="SMART" id="SM01321"/>
    </source>
</evidence>
<reference evidence="2 3" key="1">
    <citation type="submission" date="2016-11" db="EMBL/GenBank/DDBJ databases">
        <authorList>
            <person name="Jaros S."/>
            <person name="Januszkiewicz K."/>
            <person name="Wedrychowicz H."/>
        </authorList>
    </citation>
    <scope>NUCLEOTIDE SEQUENCE [LARGE SCALE GENOMIC DNA]</scope>
    <source>
        <strain evidence="2 3">DSM 15970</strain>
    </source>
</reference>
<dbReference type="STRING" id="1122934.SAMN02745691_01380"/>
<accession>A0A1M6GSW9</accession>
<evidence type="ECO:0000313" key="2">
    <source>
        <dbReference type="EMBL" id="SHJ13026.1"/>
    </source>
</evidence>
<gene>
    <name evidence="2" type="ORF">SAMN02745691_01380</name>
</gene>
<evidence type="ECO:0000313" key="3">
    <source>
        <dbReference type="Proteomes" id="UP000184342"/>
    </source>
</evidence>
<dbReference type="PANTHER" id="PTHR34322:SF2">
    <property type="entry name" value="TRANSPOSASE IS200-LIKE DOMAIN-CONTAINING PROTEIN"/>
    <property type="match status" value="1"/>
</dbReference>
<dbReference type="PANTHER" id="PTHR34322">
    <property type="entry name" value="TRANSPOSASE, Y1_TNP DOMAIN-CONTAINING"/>
    <property type="match status" value="1"/>
</dbReference>
<dbReference type="SMART" id="SM01321">
    <property type="entry name" value="Y1_Tnp"/>
    <property type="match status" value="1"/>
</dbReference>
<protein>
    <submittedName>
        <fullName evidence="2">REP element-mobilizing transposase RayT</fullName>
    </submittedName>
</protein>